<reference evidence="9 10" key="1">
    <citation type="journal article" date="2011" name="J. Bacteriol.">
        <title>Draft genome sequence of the anoxygenic filamentous phototrophic bacterium Oscillochloris trichoides subsp. DG-6.</title>
        <authorList>
            <person name="Kuznetsov B.B."/>
            <person name="Ivanovsky R.N."/>
            <person name="Keppen O.I."/>
            <person name="Sukhacheva M.V."/>
            <person name="Bumazhkin B.K."/>
            <person name="Patutina E.O."/>
            <person name="Beletsky A.V."/>
            <person name="Mardanov A.V."/>
            <person name="Baslerov R.V."/>
            <person name="Panteleeva A.N."/>
            <person name="Kolganova T.V."/>
            <person name="Ravin N.V."/>
            <person name="Skryabin K.G."/>
        </authorList>
    </citation>
    <scope>NUCLEOTIDE SEQUENCE [LARGE SCALE GENOMIC DNA]</scope>
    <source>
        <strain evidence="9 10">DG-6</strain>
    </source>
</reference>
<evidence type="ECO:0000256" key="7">
    <source>
        <dbReference type="RuleBase" id="RU365095"/>
    </source>
</evidence>
<accession>E1IB98</accession>
<dbReference type="AlphaFoldDB" id="E1IB98"/>
<dbReference type="InterPro" id="IPR039104">
    <property type="entry name" value="6PGL"/>
</dbReference>
<dbReference type="UniPathway" id="UPA00115">
    <property type="reaction ID" value="UER00409"/>
</dbReference>
<dbReference type="GO" id="GO:0005975">
    <property type="term" value="P:carbohydrate metabolic process"/>
    <property type="evidence" value="ECO:0007669"/>
    <property type="project" value="UniProtKB-UniRule"/>
</dbReference>
<dbReference type="EMBL" id="ADVR01000010">
    <property type="protein sequence ID" value="EFO81583.1"/>
    <property type="molecule type" value="Genomic_DNA"/>
</dbReference>
<dbReference type="eggNOG" id="COG0363">
    <property type="taxonomic scope" value="Bacteria"/>
</dbReference>
<dbReference type="PANTHER" id="PTHR11054">
    <property type="entry name" value="6-PHOSPHOGLUCONOLACTONASE"/>
    <property type="match status" value="1"/>
</dbReference>
<dbReference type="InterPro" id="IPR005900">
    <property type="entry name" value="6-phosphogluconolactonase_DevB"/>
</dbReference>
<evidence type="ECO:0000256" key="5">
    <source>
        <dbReference type="ARBA" id="ARBA00013198"/>
    </source>
</evidence>
<evidence type="ECO:0000313" key="9">
    <source>
        <dbReference type="EMBL" id="EFO81583.1"/>
    </source>
</evidence>
<dbReference type="Pfam" id="PF01182">
    <property type="entry name" value="Glucosamine_iso"/>
    <property type="match status" value="1"/>
</dbReference>
<dbReference type="EC" id="3.1.1.31" evidence="5 7"/>
<dbReference type="Proteomes" id="UP000054010">
    <property type="component" value="Unassembled WGS sequence"/>
</dbReference>
<comment type="caution">
    <text evidence="9">The sequence shown here is derived from an EMBL/GenBank/DDBJ whole genome shotgun (WGS) entry which is preliminary data.</text>
</comment>
<comment type="catalytic activity">
    <reaction evidence="1 7">
        <text>6-phospho-D-glucono-1,5-lactone + H2O = 6-phospho-D-gluconate + H(+)</text>
        <dbReference type="Rhea" id="RHEA:12556"/>
        <dbReference type="ChEBI" id="CHEBI:15377"/>
        <dbReference type="ChEBI" id="CHEBI:15378"/>
        <dbReference type="ChEBI" id="CHEBI:57955"/>
        <dbReference type="ChEBI" id="CHEBI:58759"/>
        <dbReference type="EC" id="3.1.1.31"/>
    </reaction>
</comment>
<dbReference type="STRING" id="765420.OSCT_0599"/>
<comment type="function">
    <text evidence="2 7">Hydrolysis of 6-phosphogluconolactone to 6-phosphogluconate.</text>
</comment>
<proteinExistence type="inferred from homology"/>
<keyword evidence="7" id="KW-0378">Hydrolase</keyword>
<organism evidence="9 10">
    <name type="scientific">Oscillochloris trichoides DG-6</name>
    <dbReference type="NCBI Taxonomy" id="765420"/>
    <lineage>
        <taxon>Bacteria</taxon>
        <taxon>Bacillati</taxon>
        <taxon>Chloroflexota</taxon>
        <taxon>Chloroflexia</taxon>
        <taxon>Chloroflexales</taxon>
        <taxon>Chloroflexineae</taxon>
        <taxon>Oscillochloridaceae</taxon>
        <taxon>Oscillochloris</taxon>
    </lineage>
</organism>
<protein>
    <recommendedName>
        <fullName evidence="6 7">6-phosphogluconolactonase</fullName>
        <shortName evidence="7">6PGL</shortName>
        <ecNumber evidence="5 7">3.1.1.31</ecNumber>
    </recommendedName>
</protein>
<evidence type="ECO:0000256" key="6">
    <source>
        <dbReference type="ARBA" id="ARBA00020337"/>
    </source>
</evidence>
<name>E1IB98_9CHLR</name>
<dbReference type="GO" id="GO:0006098">
    <property type="term" value="P:pentose-phosphate shunt"/>
    <property type="evidence" value="ECO:0007669"/>
    <property type="project" value="UniProtKB-UniPathway"/>
</dbReference>
<dbReference type="HOGENOM" id="CLU_053947_2_0_0"/>
<dbReference type="GO" id="GO:0017057">
    <property type="term" value="F:6-phosphogluconolactonase activity"/>
    <property type="evidence" value="ECO:0007669"/>
    <property type="project" value="UniProtKB-UniRule"/>
</dbReference>
<evidence type="ECO:0000256" key="1">
    <source>
        <dbReference type="ARBA" id="ARBA00000832"/>
    </source>
</evidence>
<dbReference type="Gene3D" id="3.40.50.1360">
    <property type="match status" value="1"/>
</dbReference>
<dbReference type="SUPFAM" id="SSF100950">
    <property type="entry name" value="NagB/RpiA/CoA transferase-like"/>
    <property type="match status" value="1"/>
</dbReference>
<gene>
    <name evidence="7" type="primary">pgl</name>
    <name evidence="9" type="ORF">OSCT_0599</name>
</gene>
<dbReference type="NCBIfam" id="TIGR01198">
    <property type="entry name" value="pgl"/>
    <property type="match status" value="1"/>
</dbReference>
<evidence type="ECO:0000256" key="2">
    <source>
        <dbReference type="ARBA" id="ARBA00002681"/>
    </source>
</evidence>
<dbReference type="InterPro" id="IPR037171">
    <property type="entry name" value="NagB/RpiA_transferase-like"/>
</dbReference>
<dbReference type="InterPro" id="IPR006148">
    <property type="entry name" value="Glc/Gal-6P_isomerase"/>
</dbReference>
<evidence type="ECO:0000256" key="4">
    <source>
        <dbReference type="ARBA" id="ARBA00010662"/>
    </source>
</evidence>
<comment type="similarity">
    <text evidence="4 7">Belongs to the glucosamine/galactosamine-6-phosphate isomerase family. 6-phosphogluconolactonase subfamily.</text>
</comment>
<comment type="pathway">
    <text evidence="3 7">Carbohydrate degradation; pentose phosphate pathway; D-ribulose 5-phosphate from D-glucose 6-phosphate (oxidative stage): step 2/3.</text>
</comment>
<dbReference type="PANTHER" id="PTHR11054:SF0">
    <property type="entry name" value="6-PHOSPHOGLUCONOLACTONASE"/>
    <property type="match status" value="1"/>
</dbReference>
<evidence type="ECO:0000259" key="8">
    <source>
        <dbReference type="Pfam" id="PF01182"/>
    </source>
</evidence>
<evidence type="ECO:0000256" key="3">
    <source>
        <dbReference type="ARBA" id="ARBA00004961"/>
    </source>
</evidence>
<feature type="domain" description="Glucosamine/galactosamine-6-phosphate isomerase" evidence="8">
    <location>
        <begin position="2"/>
        <end position="224"/>
    </location>
</feature>
<sequence length="234" mass="25246">MEELAEAAAQRITHSIQAAVQERGHCLIALSGGKVPPRVHHIIASPPLRNQIPWEALSIIWVDERYVPFDSPDSNYLLARQTLLDHTPIPSDQVYPVPTYYATPELAASVYERQVQALLGTHGGQIDISILGMGADGHTASLFPQHPALNAAANQHVIAVTDAPKPPPTRISLTPAVLNRSRLALFLVTGGDKAAMLAAALRGPFTPTEIPAQMIRPAQGRVVWMLDAEAAIHI</sequence>
<evidence type="ECO:0000313" key="10">
    <source>
        <dbReference type="Proteomes" id="UP000054010"/>
    </source>
</evidence>
<keyword evidence="10" id="KW-1185">Reference proteome</keyword>
<dbReference type="CDD" id="cd01400">
    <property type="entry name" value="6PGL"/>
    <property type="match status" value="1"/>
</dbReference>